<dbReference type="AlphaFoldDB" id="R6U5X9"/>
<comment type="caution">
    <text evidence="1">The sequence shown here is derived from an EMBL/GenBank/DDBJ whole genome shotgun (WGS) entry which is preliminary data.</text>
</comment>
<evidence type="ECO:0000313" key="1">
    <source>
        <dbReference type="EMBL" id="CDC75481.1"/>
    </source>
</evidence>
<sequence>MIHLTAADLHFLGDNEKERCRDLCLHGSVFLSIDGTVLCDGGEWCVSASALRFMRSVFVDHISASGEQMIPCCGHFMIPSGDGKTVDIVGCSNGIDFDVIHESGGITLKTADGMIFLTDPGEYRRAVTGYSKEIGRFMQNQPARVIDDRWERSAFAAFCKEWNTLSKRLTDTVAPVNSAFR</sequence>
<protein>
    <submittedName>
        <fullName evidence="1">Uncharacterized protein</fullName>
    </submittedName>
</protein>
<reference evidence="1" key="1">
    <citation type="submission" date="2012-11" db="EMBL/GenBank/DDBJ databases">
        <title>Dependencies among metagenomic species, viruses, plasmids and units of genetic variation.</title>
        <authorList>
            <person name="Nielsen H.B."/>
            <person name="Almeida M."/>
            <person name="Juncker A.S."/>
            <person name="Rasmussen S."/>
            <person name="Li J."/>
            <person name="Sunagawa S."/>
            <person name="Plichta D."/>
            <person name="Gautier L."/>
            <person name="Le Chatelier E."/>
            <person name="Peletier E."/>
            <person name="Bonde I."/>
            <person name="Nielsen T."/>
            <person name="Manichanh C."/>
            <person name="Arumugam M."/>
            <person name="Batto J."/>
            <person name="Santos M.B.Q.D."/>
            <person name="Blom N."/>
            <person name="Borruel N."/>
            <person name="Burgdorf K.S."/>
            <person name="Boumezbeur F."/>
            <person name="Casellas F."/>
            <person name="Dore J."/>
            <person name="Guarner F."/>
            <person name="Hansen T."/>
            <person name="Hildebrand F."/>
            <person name="Kaas R.S."/>
            <person name="Kennedy S."/>
            <person name="Kristiansen K."/>
            <person name="Kultima J.R."/>
            <person name="Leonard P."/>
            <person name="Levenez F."/>
            <person name="Lund O."/>
            <person name="Moumen B."/>
            <person name="Le Paslier D."/>
            <person name="Pons N."/>
            <person name="Pedersen O."/>
            <person name="Prifti E."/>
            <person name="Qin J."/>
            <person name="Raes J."/>
            <person name="Tap J."/>
            <person name="Tims S."/>
            <person name="Ussery D.W."/>
            <person name="Yamada T."/>
            <person name="MetaHit consortium"/>
            <person name="Renault P."/>
            <person name="Sicheritz-Ponten T."/>
            <person name="Bork P."/>
            <person name="Wang J."/>
            <person name="Brunak S."/>
            <person name="Ehrlich S.D."/>
        </authorList>
    </citation>
    <scope>NUCLEOTIDE SEQUENCE [LARGE SCALE GENOMIC DNA]</scope>
</reference>
<dbReference type="Proteomes" id="UP000017938">
    <property type="component" value="Unassembled WGS sequence"/>
</dbReference>
<organism evidence="1 2">
    <name type="scientific">Candidatus Colimorpha enterica</name>
    <dbReference type="NCBI Taxonomy" id="3083063"/>
    <lineage>
        <taxon>Bacteria</taxon>
        <taxon>Pseudomonadati</taxon>
        <taxon>Bacteroidota</taxon>
        <taxon>Bacteroidia</taxon>
        <taxon>Bacteroidales</taxon>
        <taxon>Candidatus Colimorpha</taxon>
    </lineage>
</organism>
<proteinExistence type="predicted"/>
<dbReference type="EMBL" id="CBFW010000298">
    <property type="protein sequence ID" value="CDC75481.1"/>
    <property type="molecule type" value="Genomic_DNA"/>
</dbReference>
<gene>
    <name evidence="1" type="ORF">BN580_01848</name>
</gene>
<evidence type="ECO:0000313" key="2">
    <source>
        <dbReference type="Proteomes" id="UP000017938"/>
    </source>
</evidence>
<name>R6U5X9_9BACT</name>
<accession>R6U5X9</accession>